<dbReference type="EMBL" id="VYXB01007040">
    <property type="protein sequence ID" value="NWS18577.1"/>
    <property type="molecule type" value="Genomic_DNA"/>
</dbReference>
<organism evidence="2 3">
    <name type="scientific">Pachyramphus minor</name>
    <dbReference type="NCBI Taxonomy" id="369605"/>
    <lineage>
        <taxon>Eukaryota</taxon>
        <taxon>Metazoa</taxon>
        <taxon>Chordata</taxon>
        <taxon>Craniata</taxon>
        <taxon>Vertebrata</taxon>
        <taxon>Euteleostomi</taxon>
        <taxon>Archelosauria</taxon>
        <taxon>Archosauria</taxon>
        <taxon>Dinosauria</taxon>
        <taxon>Saurischia</taxon>
        <taxon>Theropoda</taxon>
        <taxon>Coelurosauria</taxon>
        <taxon>Aves</taxon>
        <taxon>Neognathae</taxon>
        <taxon>Neoaves</taxon>
        <taxon>Telluraves</taxon>
        <taxon>Australaves</taxon>
        <taxon>Passeriformes</taxon>
        <taxon>Tyrannidae</taxon>
        <taxon>Pachyramphus</taxon>
    </lineage>
</organism>
<name>A0A7K5DDN5_9TYRA</name>
<reference evidence="2 3" key="1">
    <citation type="submission" date="2019-09" db="EMBL/GenBank/DDBJ databases">
        <title>Bird 10,000 Genomes (B10K) Project - Family phase.</title>
        <authorList>
            <person name="Zhang G."/>
        </authorList>
    </citation>
    <scope>NUCLEOTIDE SEQUENCE [LARGE SCALE GENOMIC DNA]</scope>
    <source>
        <strain evidence="2">B10K-DU-001-72</strain>
        <tissue evidence="2">Muscle</tissue>
    </source>
</reference>
<sequence>AMSAFDLRNQNMQCTEPEPDCIAPQTKPRDQMFVFIYGKWMNEIYCQPPFPSHRKLFSKKAQSEWSIWEENRALWQEKQVLRIKTRMLWEENKALQCLQSQDKAVQVIYTDTSQQSLQKENKPFPCFQERKTGFQFSPGNKALQAGQEKNKVFEDFQQENKVVPVTWKDQKAITVHKESKDAPSDLQKDADTITDVEKDKTGPVPQQKHTGKKKSTTPTQNKTKSNTTAPGEHEILWVIQDLCELLHNFLKINHLPGKKQGCHNLYDTDGSFQEDYNKLKLKLNAVKNTVSDIMAQMEMLEKEIVAITSPMYEEAGQKLSTKHQLGDT</sequence>
<feature type="compositionally biased region" description="Basic and acidic residues" evidence="1">
    <location>
        <begin position="174"/>
        <end position="201"/>
    </location>
</feature>
<feature type="non-terminal residue" evidence="2">
    <location>
        <position position="328"/>
    </location>
</feature>
<comment type="caution">
    <text evidence="2">The sequence shown here is derived from an EMBL/GenBank/DDBJ whole genome shotgun (WGS) entry which is preliminary data.</text>
</comment>
<evidence type="ECO:0000313" key="3">
    <source>
        <dbReference type="Proteomes" id="UP000525089"/>
    </source>
</evidence>
<proteinExistence type="predicted"/>
<feature type="region of interest" description="Disordered" evidence="1">
    <location>
        <begin position="174"/>
        <end position="228"/>
    </location>
</feature>
<feature type="non-terminal residue" evidence="2">
    <location>
        <position position="1"/>
    </location>
</feature>
<dbReference type="PANTHER" id="PTHR21533">
    <property type="entry name" value="LEUCINE-RICH PROTEIN"/>
    <property type="match status" value="1"/>
</dbReference>
<dbReference type="PANTHER" id="PTHR21533:SF17">
    <property type="entry name" value="PROTEIN CHIBBY HOMOLOG 3"/>
    <property type="match status" value="1"/>
</dbReference>
<protein>
    <submittedName>
        <fullName evidence="2">SPERT protein</fullName>
    </submittedName>
</protein>
<feature type="compositionally biased region" description="Polar residues" evidence="1">
    <location>
        <begin position="216"/>
        <end position="228"/>
    </location>
</feature>
<evidence type="ECO:0000256" key="1">
    <source>
        <dbReference type="SAM" id="MobiDB-lite"/>
    </source>
</evidence>
<keyword evidence="3" id="KW-1185">Reference proteome</keyword>
<gene>
    <name evidence="2" type="primary">Spert</name>
    <name evidence="2" type="ORF">PACMIN_R05310</name>
</gene>
<dbReference type="AlphaFoldDB" id="A0A7K5DDN5"/>
<dbReference type="Proteomes" id="UP000525089">
    <property type="component" value="Unassembled WGS sequence"/>
</dbReference>
<evidence type="ECO:0000313" key="2">
    <source>
        <dbReference type="EMBL" id="NWS18577.1"/>
    </source>
</evidence>
<accession>A0A7K5DDN5</accession>